<dbReference type="EMBL" id="LR881468">
    <property type="protein sequence ID" value="CAD5326214.1"/>
    <property type="molecule type" value="Genomic_DNA"/>
</dbReference>
<dbReference type="Proteomes" id="UP000516314">
    <property type="component" value="Chromosome 3"/>
</dbReference>
<dbReference type="ExpressionAtlas" id="A0A5S9XM15">
    <property type="expression patterns" value="baseline and differential"/>
</dbReference>
<feature type="region of interest" description="Disordered" evidence="1">
    <location>
        <begin position="680"/>
        <end position="703"/>
    </location>
</feature>
<dbReference type="PANTHER" id="PTHR36892:SF1">
    <property type="entry name" value="OS05G0518200 PROTEIN"/>
    <property type="match status" value="1"/>
</dbReference>
<dbReference type="AlphaFoldDB" id="A0A5S9XM15"/>
<protein>
    <submittedName>
        <fullName evidence="3">(thale cress) hypothetical protein</fullName>
    </submittedName>
</protein>
<reference evidence="2 4" key="1">
    <citation type="submission" date="2019-12" db="EMBL/GenBank/DDBJ databases">
        <authorList>
            <person name="Jiao W.-B."/>
            <person name="Schneeberger K."/>
        </authorList>
    </citation>
    <scope>NUCLEOTIDE SEQUENCE [LARGE SCALE GENOMIC DNA]</scope>
    <source>
        <strain evidence="4">cv. C24</strain>
    </source>
</reference>
<dbReference type="EMBL" id="CACSHJ010000089">
    <property type="protein sequence ID" value="CAA0387290.1"/>
    <property type="molecule type" value="Genomic_DNA"/>
</dbReference>
<evidence type="ECO:0000313" key="4">
    <source>
        <dbReference type="Proteomes" id="UP000434276"/>
    </source>
</evidence>
<evidence type="ECO:0000256" key="1">
    <source>
        <dbReference type="SAM" id="MobiDB-lite"/>
    </source>
</evidence>
<dbReference type="OrthoDB" id="678085at2759"/>
<dbReference type="PANTHER" id="PTHR36892">
    <property type="entry name" value="OS01G0201800 PROTEIN"/>
    <property type="match status" value="1"/>
</dbReference>
<proteinExistence type="predicted"/>
<dbReference type="Proteomes" id="UP000434276">
    <property type="component" value="Unassembled WGS sequence"/>
</dbReference>
<accession>A0A5S9XM15</accession>
<feature type="compositionally biased region" description="Polar residues" evidence="1">
    <location>
        <begin position="681"/>
        <end position="696"/>
    </location>
</feature>
<sequence length="771" mass="86060">MEVDYGGFSIREYTEKVRSDNERKCWPFAGDLIQSFLPPITVSKFRWWSHELASLLTKSPVSVDDSDPSFRRKAKAKTRQCKKRSIVEICATAPKIQLAEDYVVHKKKIKTTKSKDSGDREFTNKVNQCKEQKVDDIGKCSLGIKESSGVMSLSSKKAGLVSKDHDSEFQIPAILKAKRKVCFARSPDKSKTHVRFSDQSGNLSQLEKSTVSLQLCCLEMNRLSLSENLSQRKNQSSVNDKQLKVMSTDQTSTVMHLETRQQYKFQPAVSKSHLSCFLGPHLSSQERVTDALDLERKEYVAQAIQSFISTSSETPYRACPSFSQPVSADMHRGTLLYQSPFDPLPTEWMQKSVLNRQRHVGEAILGFPLDLQGDLVDANGETCRSFDRSGLCTSFSKSASTGNDLLLGNLVEFSSEKKHLIEAALAKDNAPLNEKRHKYFPARLGLDETFTEKAYLTNTNDGECGYTPVSEVNPRSHAINMSKHNGVKQNLNSGKVILKRDDLCLQNTQATMRLMGKDVSVSTSYSGMIRTGERIIGPDASIDYSSLGTYTHQSWVCQRTTLEVSENHSTTILDKNWNKALLRDTSKDPFPLFCEPLVSLASQSRAYDVPDSEFPSTILNPCCSLASFPLSEKDLNFHGSGLGPPNSFTFSQQQLPFPYNYNNVDIGLLPDARKRSFGLPLSSTNSARRSQAPWPQSSSENSCSELSFVNPSEQLTSFYGSSLCSSINVGTTTKRVAPVEEYPMKNHKVPKLLPMRGGLNYVKEFLCRPAN</sequence>
<evidence type="ECO:0000313" key="2">
    <source>
        <dbReference type="EMBL" id="CAA0387290.1"/>
    </source>
</evidence>
<evidence type="ECO:0000313" key="3">
    <source>
        <dbReference type="EMBL" id="CAD5326214.1"/>
    </source>
</evidence>
<evidence type="ECO:0000313" key="5">
    <source>
        <dbReference type="Proteomes" id="UP000516314"/>
    </source>
</evidence>
<name>A0A5S9XM15_ARATH</name>
<reference evidence="3 5" key="2">
    <citation type="submission" date="2020-09" db="EMBL/GenBank/DDBJ databases">
        <authorList>
            <person name="Ashkenazy H."/>
        </authorList>
    </citation>
    <scope>NUCLEOTIDE SEQUENCE [LARGE SCALE GENOMIC DNA]</scope>
    <source>
        <strain evidence="5">cv. Cdm-0</strain>
    </source>
</reference>
<gene>
    <name evidence="3" type="ORF">AT9943_LOCUS13996</name>
    <name evidence="2" type="ORF">C24_LOCUS16138</name>
</gene>
<organism evidence="2 4">
    <name type="scientific">Arabidopsis thaliana</name>
    <name type="common">Mouse-ear cress</name>
    <dbReference type="NCBI Taxonomy" id="3702"/>
    <lineage>
        <taxon>Eukaryota</taxon>
        <taxon>Viridiplantae</taxon>
        <taxon>Streptophyta</taxon>
        <taxon>Embryophyta</taxon>
        <taxon>Tracheophyta</taxon>
        <taxon>Spermatophyta</taxon>
        <taxon>Magnoliopsida</taxon>
        <taxon>eudicotyledons</taxon>
        <taxon>Gunneridae</taxon>
        <taxon>Pentapetalae</taxon>
        <taxon>rosids</taxon>
        <taxon>malvids</taxon>
        <taxon>Brassicales</taxon>
        <taxon>Brassicaceae</taxon>
        <taxon>Camelineae</taxon>
        <taxon>Arabidopsis</taxon>
    </lineage>
</organism>